<evidence type="ECO:0000313" key="2">
    <source>
        <dbReference type="Proteomes" id="UP000246058"/>
    </source>
</evidence>
<proteinExistence type="predicted"/>
<gene>
    <name evidence="1" type="ORF">DK427_00365</name>
</gene>
<accession>A0A2U8VL66</accession>
<sequence>MFMITSCEAGMSLGGRCAHHFSIRMIMDGGPSLYSSLGNGEVRDAMLEDERSATDLGLVEA</sequence>
<organism evidence="1 2">
    <name type="scientific">Methylobacterium radiodurans</name>
    <dbReference type="NCBI Taxonomy" id="2202828"/>
    <lineage>
        <taxon>Bacteria</taxon>
        <taxon>Pseudomonadati</taxon>
        <taxon>Pseudomonadota</taxon>
        <taxon>Alphaproteobacteria</taxon>
        <taxon>Hyphomicrobiales</taxon>
        <taxon>Methylobacteriaceae</taxon>
        <taxon>Methylobacterium</taxon>
    </lineage>
</organism>
<keyword evidence="2" id="KW-1185">Reference proteome</keyword>
<dbReference type="AlphaFoldDB" id="A0A2U8VL66"/>
<protein>
    <submittedName>
        <fullName evidence="1">Uncharacterized protein</fullName>
    </submittedName>
</protein>
<dbReference type="KEGG" id="meti:DK427_00365"/>
<name>A0A2U8VL66_9HYPH</name>
<dbReference type="Proteomes" id="UP000246058">
    <property type="component" value="Chromosome"/>
</dbReference>
<reference evidence="1 2" key="1">
    <citation type="submission" date="2018-05" db="EMBL/GenBank/DDBJ databases">
        <title>Complete Genome Sequence of Methylobacterium sp. 17Sr1-43.</title>
        <authorList>
            <person name="Srinivasan S."/>
        </authorList>
    </citation>
    <scope>NUCLEOTIDE SEQUENCE [LARGE SCALE GENOMIC DNA]</scope>
    <source>
        <strain evidence="1 2">17Sr1-43</strain>
    </source>
</reference>
<dbReference type="EMBL" id="CP029551">
    <property type="protein sequence ID" value="AWN34385.1"/>
    <property type="molecule type" value="Genomic_DNA"/>
</dbReference>
<evidence type="ECO:0000313" key="1">
    <source>
        <dbReference type="EMBL" id="AWN34385.1"/>
    </source>
</evidence>